<name>A0A1G6D6C4_9HYPH</name>
<organism evidence="1 2">
    <name type="scientific">Bauldia litoralis</name>
    <dbReference type="NCBI Taxonomy" id="665467"/>
    <lineage>
        <taxon>Bacteria</taxon>
        <taxon>Pseudomonadati</taxon>
        <taxon>Pseudomonadota</taxon>
        <taxon>Alphaproteobacteria</taxon>
        <taxon>Hyphomicrobiales</taxon>
        <taxon>Kaistiaceae</taxon>
        <taxon>Bauldia</taxon>
    </lineage>
</organism>
<accession>A0A1G6D6C4</accession>
<dbReference type="SUPFAM" id="SSF53474">
    <property type="entry name" value="alpha/beta-Hydrolases"/>
    <property type="match status" value="1"/>
</dbReference>
<protein>
    <recommendedName>
        <fullName evidence="3">Alpha/beta hydrolase family protein</fullName>
    </recommendedName>
</protein>
<dbReference type="AlphaFoldDB" id="A0A1G6D6C4"/>
<evidence type="ECO:0000313" key="1">
    <source>
        <dbReference type="EMBL" id="SDB40619.1"/>
    </source>
</evidence>
<evidence type="ECO:0008006" key="3">
    <source>
        <dbReference type="Google" id="ProtNLM"/>
    </source>
</evidence>
<dbReference type="STRING" id="665467.SAMN02982931_03068"/>
<sequence length="317" mass="35086">MAPRVPNIDDALLWAHDPNATEQQLYVAADTLVSWGQLDLADQIIEKLRQNPAYGRGLNRLSAASRQLRRSGVLEDLAAFSADGGEVIDGRHEAFTARYDGETRKAIIVFTGIDPRFWLSLMMLHLFLKRLNTHIIYLTDLRQLIFFDGLETVARGYDGLRDALRGTLDSLGVDEVHVMANSAGGFAGLRYAIDLQAKSFLGMSIRTDLSVDSRIPVGGFFKRQGLRDVAPHMLIDLKPELIKSRYPERVILYSGDGNPVDRPHALHLADLPRVEVNLLPDHVQHDVMAGLLARGQLEDVLRDFVYGAGPSTAGNAP</sequence>
<dbReference type="RefSeq" id="WP_090877493.1">
    <property type="nucleotide sequence ID" value="NZ_FMXQ01000006.1"/>
</dbReference>
<dbReference type="Proteomes" id="UP000199071">
    <property type="component" value="Unassembled WGS sequence"/>
</dbReference>
<gene>
    <name evidence="1" type="ORF">SAMN02982931_03068</name>
</gene>
<keyword evidence="2" id="KW-1185">Reference proteome</keyword>
<dbReference type="OrthoDB" id="7841084at2"/>
<evidence type="ECO:0000313" key="2">
    <source>
        <dbReference type="Proteomes" id="UP000199071"/>
    </source>
</evidence>
<proteinExistence type="predicted"/>
<dbReference type="EMBL" id="FMXQ01000006">
    <property type="protein sequence ID" value="SDB40619.1"/>
    <property type="molecule type" value="Genomic_DNA"/>
</dbReference>
<dbReference type="InterPro" id="IPR029058">
    <property type="entry name" value="AB_hydrolase_fold"/>
</dbReference>
<reference evidence="1 2" key="1">
    <citation type="submission" date="2016-10" db="EMBL/GenBank/DDBJ databases">
        <authorList>
            <person name="de Groot N.N."/>
        </authorList>
    </citation>
    <scope>NUCLEOTIDE SEQUENCE [LARGE SCALE GENOMIC DNA]</scope>
    <source>
        <strain evidence="1 2">ATCC 35022</strain>
    </source>
</reference>